<sequence length="265" mass="28579">MGDTLGQAGPPSALQKCKRCGQYFTFDTETKEPSAPCRFHPKPFTAFGGPTGGTLAYGNLPPYWRCCGASKQHAPGCKVLSYHVQDDSFMDMTVQYTYTDRESVDLSSACPGLGSSSNDGSTSSLTEGKSETKTPPVPESEWIEVRLAKSDTVSSLAVKYGTAPVVLRLVNKLGNDMMLMSRNTVLVPPNNPSAAPPPMTEDEVRDRMVRRLRKRAGMGSLEEARYYLDAAGGDVERAVVEYQGDVSWEGRNAGLAKGKGILPVA</sequence>
<feature type="region of interest" description="Disordered" evidence="1">
    <location>
        <begin position="108"/>
        <end position="138"/>
    </location>
</feature>
<feature type="compositionally biased region" description="Low complexity" evidence="1">
    <location>
        <begin position="112"/>
        <end position="126"/>
    </location>
</feature>
<name>A0A7S1SJ97_9CHLO</name>
<reference evidence="2" key="1">
    <citation type="submission" date="2021-01" db="EMBL/GenBank/DDBJ databases">
        <authorList>
            <person name="Corre E."/>
            <person name="Pelletier E."/>
            <person name="Niang G."/>
            <person name="Scheremetjew M."/>
            <person name="Finn R."/>
            <person name="Kale V."/>
            <person name="Holt S."/>
            <person name="Cochrane G."/>
            <person name="Meng A."/>
            <person name="Brown T."/>
            <person name="Cohen L."/>
        </authorList>
    </citation>
    <scope>NUCLEOTIDE SEQUENCE</scope>
    <source>
        <strain evidence="2">PLY429</strain>
    </source>
</reference>
<protein>
    <recommendedName>
        <fullName evidence="3">LysM domain-containing protein</fullName>
    </recommendedName>
</protein>
<evidence type="ECO:0000313" key="2">
    <source>
        <dbReference type="EMBL" id="CAD9200581.1"/>
    </source>
</evidence>
<proteinExistence type="predicted"/>
<evidence type="ECO:0008006" key="3">
    <source>
        <dbReference type="Google" id="ProtNLM"/>
    </source>
</evidence>
<organism evidence="2">
    <name type="scientific">Tetraselmis chuii</name>
    <dbReference type="NCBI Taxonomy" id="63592"/>
    <lineage>
        <taxon>Eukaryota</taxon>
        <taxon>Viridiplantae</taxon>
        <taxon>Chlorophyta</taxon>
        <taxon>core chlorophytes</taxon>
        <taxon>Chlorodendrophyceae</taxon>
        <taxon>Chlorodendrales</taxon>
        <taxon>Chlorodendraceae</taxon>
        <taxon>Tetraselmis</taxon>
    </lineage>
</organism>
<dbReference type="AlphaFoldDB" id="A0A7S1SJ97"/>
<gene>
    <name evidence="2" type="ORF">TCHU04912_LOCUS2814</name>
</gene>
<accession>A0A7S1SJ97</accession>
<evidence type="ECO:0000256" key="1">
    <source>
        <dbReference type="SAM" id="MobiDB-lite"/>
    </source>
</evidence>
<dbReference type="EMBL" id="HBGG01005857">
    <property type="protein sequence ID" value="CAD9200581.1"/>
    <property type="molecule type" value="Transcribed_RNA"/>
</dbReference>